<dbReference type="PANTHER" id="PTHR33048">
    <property type="entry name" value="PTH11-LIKE INTEGRAL MEMBRANE PROTEIN (AFU_ORTHOLOGUE AFUA_5G11245)"/>
    <property type="match status" value="1"/>
</dbReference>
<dbReference type="InterPro" id="IPR052337">
    <property type="entry name" value="SAT4-like"/>
</dbReference>
<evidence type="ECO:0000313" key="8">
    <source>
        <dbReference type="EMBL" id="PSN58945.1"/>
    </source>
</evidence>
<feature type="transmembrane region" description="Helical" evidence="6">
    <location>
        <begin position="91"/>
        <end position="112"/>
    </location>
</feature>
<evidence type="ECO:0000256" key="6">
    <source>
        <dbReference type="SAM" id="Phobius"/>
    </source>
</evidence>
<evidence type="ECO:0000256" key="4">
    <source>
        <dbReference type="ARBA" id="ARBA00023136"/>
    </source>
</evidence>
<keyword evidence="2 6" id="KW-0812">Transmembrane</keyword>
<comment type="similarity">
    <text evidence="5">Belongs to the SAT4 family.</text>
</comment>
<dbReference type="Pfam" id="PF20684">
    <property type="entry name" value="Fung_rhodopsin"/>
    <property type="match status" value="1"/>
</dbReference>
<evidence type="ECO:0000256" key="2">
    <source>
        <dbReference type="ARBA" id="ARBA00022692"/>
    </source>
</evidence>
<gene>
    <name evidence="8" type="ORF">BS50DRAFT_682531</name>
</gene>
<protein>
    <recommendedName>
        <fullName evidence="7">Rhodopsin domain-containing protein</fullName>
    </recommendedName>
</protein>
<evidence type="ECO:0000313" key="9">
    <source>
        <dbReference type="Proteomes" id="UP000240883"/>
    </source>
</evidence>
<evidence type="ECO:0000259" key="7">
    <source>
        <dbReference type="Pfam" id="PF20684"/>
    </source>
</evidence>
<feature type="domain" description="Rhodopsin" evidence="7">
    <location>
        <begin position="26"/>
        <end position="262"/>
    </location>
</feature>
<dbReference type="InterPro" id="IPR049326">
    <property type="entry name" value="Rhodopsin_dom_fungi"/>
</dbReference>
<organism evidence="8 9">
    <name type="scientific">Corynespora cassiicola Philippines</name>
    <dbReference type="NCBI Taxonomy" id="1448308"/>
    <lineage>
        <taxon>Eukaryota</taxon>
        <taxon>Fungi</taxon>
        <taxon>Dikarya</taxon>
        <taxon>Ascomycota</taxon>
        <taxon>Pezizomycotina</taxon>
        <taxon>Dothideomycetes</taxon>
        <taxon>Pleosporomycetidae</taxon>
        <taxon>Pleosporales</taxon>
        <taxon>Corynesporascaceae</taxon>
        <taxon>Corynespora</taxon>
    </lineage>
</organism>
<feature type="transmembrane region" description="Helical" evidence="6">
    <location>
        <begin position="43"/>
        <end position="63"/>
    </location>
</feature>
<feature type="transmembrane region" description="Helical" evidence="6">
    <location>
        <begin position="167"/>
        <end position="189"/>
    </location>
</feature>
<reference evidence="8 9" key="1">
    <citation type="journal article" date="2018" name="Front. Microbiol.">
        <title>Genome-Wide Analysis of Corynespora cassiicola Leaf Fall Disease Putative Effectors.</title>
        <authorList>
            <person name="Lopez D."/>
            <person name="Ribeiro S."/>
            <person name="Label P."/>
            <person name="Fumanal B."/>
            <person name="Venisse J.S."/>
            <person name="Kohler A."/>
            <person name="de Oliveira R.R."/>
            <person name="Labutti K."/>
            <person name="Lipzen A."/>
            <person name="Lail K."/>
            <person name="Bauer D."/>
            <person name="Ohm R.A."/>
            <person name="Barry K.W."/>
            <person name="Spatafora J."/>
            <person name="Grigoriev I.V."/>
            <person name="Martin F.M."/>
            <person name="Pujade-Renaud V."/>
        </authorList>
    </citation>
    <scope>NUCLEOTIDE SEQUENCE [LARGE SCALE GENOMIC DNA]</scope>
    <source>
        <strain evidence="8 9">Philippines</strain>
    </source>
</reference>
<dbReference type="Proteomes" id="UP000240883">
    <property type="component" value="Unassembled WGS sequence"/>
</dbReference>
<name>A0A2T2N0I4_CORCC</name>
<feature type="transmembrane region" description="Helical" evidence="6">
    <location>
        <begin position="12"/>
        <end position="31"/>
    </location>
</feature>
<dbReference type="PANTHER" id="PTHR33048:SF47">
    <property type="entry name" value="INTEGRAL MEMBRANE PROTEIN-RELATED"/>
    <property type="match status" value="1"/>
</dbReference>
<dbReference type="EMBL" id="KZ678176">
    <property type="protein sequence ID" value="PSN58945.1"/>
    <property type="molecule type" value="Genomic_DNA"/>
</dbReference>
<dbReference type="OrthoDB" id="10017208at2759"/>
<feature type="transmembrane region" description="Helical" evidence="6">
    <location>
        <begin position="119"/>
        <end position="147"/>
    </location>
</feature>
<accession>A0A2T2N0I4</accession>
<feature type="transmembrane region" description="Helical" evidence="6">
    <location>
        <begin position="201"/>
        <end position="223"/>
    </location>
</feature>
<comment type="subcellular location">
    <subcellularLocation>
        <location evidence="1">Membrane</location>
        <topology evidence="1">Multi-pass membrane protein</topology>
    </subcellularLocation>
</comment>
<dbReference type="GO" id="GO:0016020">
    <property type="term" value="C:membrane"/>
    <property type="evidence" value="ECO:0007669"/>
    <property type="project" value="UniProtKB-SubCell"/>
</dbReference>
<sequence length="343" mass="38573">MLSSRGRDLAIWITIFSILTLTTLALRFLALMRQQRKMRADDWLVILATISMLTLEGCTIWALHNGLGAHTLSLSSTQLTVQFKLQFSANVTWTMATVCCKLAILQFYLIIFPVKGFRIACYLAMIGSALYGLILVPIFFVACKPLYASWTPELHETHCWPWKYHSISAMSFNILLDVLIVALPLPVVWRIRMPLRKKIGVSTMFSLGLSIVAIMIWRLIFTVMPRAADYSYDLAMVALQSHLELWLGLIATNIPTIAPLLKNWIPSSMRKYFSSEGSKPIKCDGPVVLRTFGSGPNPRFKDFSRLNDVDIDERENQTVHGITVQQDFEISTASSGSQSATGF</sequence>
<keyword evidence="9" id="KW-1185">Reference proteome</keyword>
<dbReference type="AlphaFoldDB" id="A0A2T2N0I4"/>
<proteinExistence type="inferred from homology"/>
<evidence type="ECO:0000256" key="1">
    <source>
        <dbReference type="ARBA" id="ARBA00004141"/>
    </source>
</evidence>
<evidence type="ECO:0000256" key="5">
    <source>
        <dbReference type="ARBA" id="ARBA00038359"/>
    </source>
</evidence>
<keyword evidence="3 6" id="KW-1133">Transmembrane helix</keyword>
<evidence type="ECO:0000256" key="3">
    <source>
        <dbReference type="ARBA" id="ARBA00022989"/>
    </source>
</evidence>
<keyword evidence="4 6" id="KW-0472">Membrane</keyword>
<feature type="transmembrane region" description="Helical" evidence="6">
    <location>
        <begin position="243"/>
        <end position="261"/>
    </location>
</feature>